<evidence type="ECO:0000256" key="2">
    <source>
        <dbReference type="ARBA" id="ARBA00006474"/>
    </source>
</evidence>
<comment type="subcellular location">
    <subcellularLocation>
        <location evidence="1">Cell membrane</location>
        <topology evidence="1">Multi-pass membrane protein</topology>
    </subcellularLocation>
</comment>
<comment type="function">
    <text evidence="13">Essential cell division protein that coordinates cell division and chromosome segregation. The N-terminus is involved in assembly of the cell-division machinery. The C-terminus functions as a DNA motor that moves dsDNA in an ATP-dependent manner towards the dif recombination site, which is located within the replication terminus region. Required for activation of the Xer recombinase, allowing activation of chromosome unlinking by recombination.</text>
</comment>
<dbReference type="CDD" id="cd01127">
    <property type="entry name" value="TrwB_TraG_TraD_VirD4"/>
    <property type="match status" value="1"/>
</dbReference>
<dbReference type="SUPFAM" id="SSF46785">
    <property type="entry name" value="Winged helix' DNA-binding domain"/>
    <property type="match status" value="1"/>
</dbReference>
<dbReference type="Gene3D" id="3.30.980.40">
    <property type="match status" value="1"/>
</dbReference>
<keyword evidence="4" id="KW-0132">Cell division</keyword>
<dbReference type="InterPro" id="IPR027417">
    <property type="entry name" value="P-loop_NTPase"/>
</dbReference>
<evidence type="ECO:0000256" key="4">
    <source>
        <dbReference type="ARBA" id="ARBA00022618"/>
    </source>
</evidence>
<feature type="compositionally biased region" description="Acidic residues" evidence="16">
    <location>
        <begin position="279"/>
        <end position="288"/>
    </location>
</feature>
<evidence type="ECO:0000256" key="13">
    <source>
        <dbReference type="ARBA" id="ARBA00024986"/>
    </source>
</evidence>
<gene>
    <name evidence="19" type="ORF">H4W34_004743</name>
</gene>
<keyword evidence="8 15" id="KW-0067">ATP-binding</keyword>
<evidence type="ECO:0000256" key="12">
    <source>
        <dbReference type="ARBA" id="ARBA00023306"/>
    </source>
</evidence>
<dbReference type="InterPro" id="IPR002543">
    <property type="entry name" value="FtsK_dom"/>
</dbReference>
<evidence type="ECO:0000313" key="19">
    <source>
        <dbReference type="EMBL" id="MBE1534910.1"/>
    </source>
</evidence>
<evidence type="ECO:0000256" key="7">
    <source>
        <dbReference type="ARBA" id="ARBA00022829"/>
    </source>
</evidence>
<organism evidence="19 20">
    <name type="scientific">Actinomadura algeriensis</name>
    <dbReference type="NCBI Taxonomy" id="1679523"/>
    <lineage>
        <taxon>Bacteria</taxon>
        <taxon>Bacillati</taxon>
        <taxon>Actinomycetota</taxon>
        <taxon>Actinomycetes</taxon>
        <taxon>Streptosporangiales</taxon>
        <taxon>Thermomonosporaceae</taxon>
        <taxon>Actinomadura</taxon>
    </lineage>
</organism>
<keyword evidence="12" id="KW-0131">Cell cycle</keyword>
<keyword evidence="3" id="KW-1003">Cell membrane</keyword>
<evidence type="ECO:0000256" key="15">
    <source>
        <dbReference type="PROSITE-ProRule" id="PRU00289"/>
    </source>
</evidence>
<evidence type="ECO:0000256" key="16">
    <source>
        <dbReference type="SAM" id="MobiDB-lite"/>
    </source>
</evidence>
<feature type="region of interest" description="Disordered" evidence="16">
    <location>
        <begin position="1"/>
        <end position="64"/>
    </location>
</feature>
<feature type="transmembrane region" description="Helical" evidence="17">
    <location>
        <begin position="144"/>
        <end position="168"/>
    </location>
</feature>
<dbReference type="InterPro" id="IPR003593">
    <property type="entry name" value="AAA+_ATPase"/>
</dbReference>
<comment type="similarity">
    <text evidence="2">Belongs to the FtsK/SpoIIIE/SftA family.</text>
</comment>
<dbReference type="Pfam" id="PF17854">
    <property type="entry name" value="FtsK_alpha"/>
    <property type="match status" value="1"/>
</dbReference>
<evidence type="ECO:0000256" key="1">
    <source>
        <dbReference type="ARBA" id="ARBA00004651"/>
    </source>
</evidence>
<keyword evidence="11 17" id="KW-0472">Membrane</keyword>
<dbReference type="Gene3D" id="3.40.50.300">
    <property type="entry name" value="P-loop containing nucleotide triphosphate hydrolases"/>
    <property type="match status" value="1"/>
</dbReference>
<dbReference type="Proteomes" id="UP000627838">
    <property type="component" value="Unassembled WGS sequence"/>
</dbReference>
<dbReference type="InterPro" id="IPR041027">
    <property type="entry name" value="FtsK_alpha"/>
</dbReference>
<evidence type="ECO:0000256" key="6">
    <source>
        <dbReference type="ARBA" id="ARBA00022741"/>
    </source>
</evidence>
<feature type="compositionally biased region" description="Gly residues" evidence="16">
    <location>
        <begin position="36"/>
        <end position="45"/>
    </location>
</feature>
<evidence type="ECO:0000259" key="18">
    <source>
        <dbReference type="PROSITE" id="PS50901"/>
    </source>
</evidence>
<keyword evidence="6 15" id="KW-0547">Nucleotide-binding</keyword>
<feature type="binding site" evidence="15">
    <location>
        <begin position="571"/>
        <end position="578"/>
    </location>
    <ligand>
        <name>ATP</name>
        <dbReference type="ChEBI" id="CHEBI:30616"/>
    </ligand>
</feature>
<evidence type="ECO:0000313" key="20">
    <source>
        <dbReference type="Proteomes" id="UP000627838"/>
    </source>
</evidence>
<proteinExistence type="inferred from homology"/>
<evidence type="ECO:0000256" key="11">
    <source>
        <dbReference type="ARBA" id="ARBA00023136"/>
    </source>
</evidence>
<feature type="transmembrane region" description="Helical" evidence="17">
    <location>
        <begin position="113"/>
        <end position="132"/>
    </location>
</feature>
<dbReference type="Gene3D" id="1.10.10.10">
    <property type="entry name" value="Winged helix-like DNA-binding domain superfamily/Winged helix DNA-binding domain"/>
    <property type="match status" value="1"/>
</dbReference>
<comment type="subunit">
    <text evidence="14">Homohexamer. Forms a ring that surrounds DNA.</text>
</comment>
<keyword evidence="9 17" id="KW-1133">Transmembrane helix</keyword>
<feature type="transmembrane region" description="Helical" evidence="17">
    <location>
        <begin position="230"/>
        <end position="252"/>
    </location>
</feature>
<evidence type="ECO:0000256" key="14">
    <source>
        <dbReference type="ARBA" id="ARBA00025923"/>
    </source>
</evidence>
<sequence length="905" mass="95340">MATRASGGEKTSSRAGGNTARRPAGSSPRKRPSGNSGNGRSGGKAAGKAAPKGRGGAAKGGRSAKPDPIPQAILGFFKLLFKLWQLAAVAVGSVFRAYGHGARNLDPEHRRDGLGLALLGSAIVVASVTWFRPEGVVTVALEKVIRGGLGIIAMGVPVLLALLAWRTLRHPEHHEDTGRVVIGITAFGAGVLGILHLAAGVPSPAADMPGVREAGGVLGWLVSAPLDTALSGWVAVPLLLLLSGFGLLVVTATPINKVPERLAELWAVATLQGRPEPAGADDDEDAAAEEAGPAPRRRRRKKGKTGDGDDAENGELEVGEHSRPYDSPLLDEEADGSGASGKPAPTRRDLADDLFDPDPFGAGVPPPAPPVDDDAPPFDPATAEVPEVPEPDVPEREIPDPTPAPRGSEQLPLSSSGEIYVLPEPSALRPGSTTKPRTKANDTVVNALTGVLEQFDIDAQVTGFTRGPTITRYEIELGPAVKVEKVTALTKNIAYAVKSADVRIISPIPGKSAIGVEIPNTDKDIVSLGDVLRAPAATNEHHPMIVGLGKDVEGRTVVANLAKMPHILIAGATGAGKSTCINGLITSILMRATPDEVRMILVDPKRVELTMYQGIPHLITPIITNPKKAAEALEWVVGEMDRRYDDLAASGYRHIDDFNKAVKAGKLKPPPGSERVYTPYPYMLVIVDELADLMMVAPRDVEDSVVRITQLARAAGIHLVLATQRPSVDVVTGLIKANVPSRLAFATSSLSDSRVILDQPGAEKLVGQGDALFLPMGASKPMRLQNAYVSEKEITTVVGHCKGQMEASYRDDVGDAAKPKKEIDEEIGDDMDLLVQAIELVVSTQFGSTSMLQRKLRVGFAKAGRLMDLMESRDIVGPSEGSKARDVLTKPDDLPGVLAEIRGGG</sequence>
<dbReference type="SUPFAM" id="SSF52540">
    <property type="entry name" value="P-loop containing nucleoside triphosphate hydrolases"/>
    <property type="match status" value="1"/>
</dbReference>
<keyword evidence="7" id="KW-0159">Chromosome partition</keyword>
<dbReference type="Pfam" id="PF01580">
    <property type="entry name" value="FtsK_SpoIIIE"/>
    <property type="match status" value="1"/>
</dbReference>
<dbReference type="SMART" id="SM00843">
    <property type="entry name" value="Ftsk_gamma"/>
    <property type="match status" value="1"/>
</dbReference>
<dbReference type="InterPro" id="IPR025199">
    <property type="entry name" value="FtsK_4TM"/>
</dbReference>
<dbReference type="InterPro" id="IPR018541">
    <property type="entry name" value="Ftsk_gamma"/>
</dbReference>
<evidence type="ECO:0000256" key="5">
    <source>
        <dbReference type="ARBA" id="ARBA00022692"/>
    </source>
</evidence>
<keyword evidence="20" id="KW-1185">Reference proteome</keyword>
<dbReference type="SMART" id="SM00382">
    <property type="entry name" value="AAA"/>
    <property type="match status" value="1"/>
</dbReference>
<evidence type="ECO:0000256" key="10">
    <source>
        <dbReference type="ARBA" id="ARBA00023125"/>
    </source>
</evidence>
<reference evidence="19 20" key="1">
    <citation type="submission" date="2020-10" db="EMBL/GenBank/DDBJ databases">
        <title>Sequencing the genomes of 1000 actinobacteria strains.</title>
        <authorList>
            <person name="Klenk H.-P."/>
        </authorList>
    </citation>
    <scope>NUCLEOTIDE SEQUENCE [LARGE SCALE GENOMIC DNA]</scope>
    <source>
        <strain evidence="19 20">DSM 46744</strain>
    </source>
</reference>
<keyword evidence="10" id="KW-0238">DNA-binding</keyword>
<accession>A0ABR9JWH7</accession>
<protein>
    <submittedName>
        <fullName evidence="19">S-DNA-T family DNA segregation ATPase FtsK/SpoIIIE</fullName>
    </submittedName>
</protein>
<feature type="domain" description="FtsK" evidence="18">
    <location>
        <begin position="554"/>
        <end position="754"/>
    </location>
</feature>
<dbReference type="InterPro" id="IPR050206">
    <property type="entry name" value="FtsK/SpoIIIE/SftA"/>
</dbReference>
<dbReference type="Pfam" id="PF09397">
    <property type="entry name" value="FtsK_gamma"/>
    <property type="match status" value="1"/>
</dbReference>
<dbReference type="Pfam" id="PF13491">
    <property type="entry name" value="FtsK_4TM"/>
    <property type="match status" value="1"/>
</dbReference>
<dbReference type="EMBL" id="JADBDZ010000001">
    <property type="protein sequence ID" value="MBE1534910.1"/>
    <property type="molecule type" value="Genomic_DNA"/>
</dbReference>
<evidence type="ECO:0000256" key="9">
    <source>
        <dbReference type="ARBA" id="ARBA00022989"/>
    </source>
</evidence>
<feature type="compositionally biased region" description="Acidic residues" evidence="16">
    <location>
        <begin position="308"/>
        <end position="317"/>
    </location>
</feature>
<dbReference type="PROSITE" id="PS50901">
    <property type="entry name" value="FTSK"/>
    <property type="match status" value="1"/>
</dbReference>
<dbReference type="PANTHER" id="PTHR22683:SF41">
    <property type="entry name" value="DNA TRANSLOCASE FTSK"/>
    <property type="match status" value="1"/>
</dbReference>
<evidence type="ECO:0000256" key="8">
    <source>
        <dbReference type="ARBA" id="ARBA00022840"/>
    </source>
</evidence>
<keyword evidence="5 17" id="KW-0812">Transmembrane</keyword>
<dbReference type="RefSeq" id="WP_192761203.1">
    <property type="nucleotide sequence ID" value="NZ_JADBDZ010000001.1"/>
</dbReference>
<dbReference type="InterPro" id="IPR036390">
    <property type="entry name" value="WH_DNA-bd_sf"/>
</dbReference>
<dbReference type="InterPro" id="IPR036388">
    <property type="entry name" value="WH-like_DNA-bd_sf"/>
</dbReference>
<dbReference type="PANTHER" id="PTHR22683">
    <property type="entry name" value="SPORULATION PROTEIN RELATED"/>
    <property type="match status" value="1"/>
</dbReference>
<name>A0ABR9JWH7_9ACTN</name>
<comment type="caution">
    <text evidence="19">The sequence shown here is derived from an EMBL/GenBank/DDBJ whole genome shotgun (WGS) entry which is preliminary data.</text>
</comment>
<feature type="region of interest" description="Disordered" evidence="16">
    <location>
        <begin position="274"/>
        <end position="413"/>
    </location>
</feature>
<evidence type="ECO:0000256" key="3">
    <source>
        <dbReference type="ARBA" id="ARBA00022475"/>
    </source>
</evidence>
<evidence type="ECO:0000256" key="17">
    <source>
        <dbReference type="SAM" id="Phobius"/>
    </source>
</evidence>
<feature type="transmembrane region" description="Helical" evidence="17">
    <location>
        <begin position="180"/>
        <end position="199"/>
    </location>
</feature>